<feature type="domain" description="EF-hand" evidence="1">
    <location>
        <begin position="93"/>
        <end position="105"/>
    </location>
</feature>
<dbReference type="Pfam" id="PF13517">
    <property type="entry name" value="FG-GAP_3"/>
    <property type="match status" value="1"/>
</dbReference>
<evidence type="ECO:0000259" key="1">
    <source>
        <dbReference type="Pfam" id="PF13202"/>
    </source>
</evidence>
<protein>
    <submittedName>
        <fullName evidence="2">Rhs family</fullName>
    </submittedName>
</protein>
<dbReference type="Pfam" id="PF13202">
    <property type="entry name" value="EF-hand_5"/>
    <property type="match status" value="1"/>
</dbReference>
<evidence type="ECO:0000313" key="3">
    <source>
        <dbReference type="Proteomes" id="UP001152795"/>
    </source>
</evidence>
<name>A0A6S7JGV6_PARCT</name>
<dbReference type="InterPro" id="IPR028994">
    <property type="entry name" value="Integrin_alpha_N"/>
</dbReference>
<dbReference type="Gene3D" id="2.130.10.130">
    <property type="entry name" value="Integrin alpha, N-terminal"/>
    <property type="match status" value="1"/>
</dbReference>
<dbReference type="SUPFAM" id="SSF69318">
    <property type="entry name" value="Integrin alpha N-terminal domain"/>
    <property type="match status" value="1"/>
</dbReference>
<keyword evidence="3" id="KW-1185">Reference proteome</keyword>
<dbReference type="EMBL" id="CACRXK020006954">
    <property type="protein sequence ID" value="CAB4010908.1"/>
    <property type="molecule type" value="Genomic_DNA"/>
</dbReference>
<organism evidence="2 3">
    <name type="scientific">Paramuricea clavata</name>
    <name type="common">Red gorgonian</name>
    <name type="synonym">Violescent sea-whip</name>
    <dbReference type="NCBI Taxonomy" id="317549"/>
    <lineage>
        <taxon>Eukaryota</taxon>
        <taxon>Metazoa</taxon>
        <taxon>Cnidaria</taxon>
        <taxon>Anthozoa</taxon>
        <taxon>Octocorallia</taxon>
        <taxon>Malacalcyonacea</taxon>
        <taxon>Plexauridae</taxon>
        <taxon>Paramuricea</taxon>
    </lineage>
</organism>
<dbReference type="InterPro" id="IPR013517">
    <property type="entry name" value="FG-GAP"/>
</dbReference>
<dbReference type="AlphaFoldDB" id="A0A6S7JGV6"/>
<proteinExistence type="predicted"/>
<dbReference type="Proteomes" id="UP001152795">
    <property type="component" value="Unassembled WGS sequence"/>
</dbReference>
<accession>A0A6S7JGV6</accession>
<dbReference type="InterPro" id="IPR002048">
    <property type="entry name" value="EF_hand_dom"/>
</dbReference>
<dbReference type="OrthoDB" id="3915838at2759"/>
<sequence length="309" mass="34601">MLYVQIITDKWTDAAGYTPPFPMYSNTTGDQGSRFVDLNGDGRMDFVYHLWTPYKIFKGAFINDPGSETFVSAANFEPPFPVAANNGSDLGTRFVDLNGDGKVDFVYHRWINSVVVHKGAYLNTGEGWMSSPEYIPPFHIAHDNHGDLGARFIEMNGDGKIDFVYHRRLSGGRQQKGAYINTGNGWEEAPQYTPPYPIADDEVSDSSARFVDINGDGRMDLVYHRWRNGNPAEKGAYINNGLTWVWSPEYTPPFHITSGCITDLGARFVDLNGDGRVDFVYHRWINNKVAQKADHVGDLGAKFVDINAN</sequence>
<feature type="non-terminal residue" evidence="2">
    <location>
        <position position="1"/>
    </location>
</feature>
<reference evidence="2" key="1">
    <citation type="submission" date="2020-04" db="EMBL/GenBank/DDBJ databases">
        <authorList>
            <person name="Alioto T."/>
            <person name="Alioto T."/>
            <person name="Gomez Garrido J."/>
        </authorList>
    </citation>
    <scope>NUCLEOTIDE SEQUENCE</scope>
    <source>
        <strain evidence="2">A484AB</strain>
    </source>
</reference>
<comment type="caution">
    <text evidence="2">The sequence shown here is derived from an EMBL/GenBank/DDBJ whole genome shotgun (WGS) entry which is preliminary data.</text>
</comment>
<dbReference type="PANTHER" id="PTHR44103:SF1">
    <property type="entry name" value="PROPROTEIN CONVERTASE P"/>
    <property type="match status" value="1"/>
</dbReference>
<gene>
    <name evidence="2" type="ORF">PACLA_8A011277</name>
</gene>
<dbReference type="PANTHER" id="PTHR44103">
    <property type="entry name" value="PROPROTEIN CONVERTASE P"/>
    <property type="match status" value="1"/>
</dbReference>
<evidence type="ECO:0000313" key="2">
    <source>
        <dbReference type="EMBL" id="CAB4010908.1"/>
    </source>
</evidence>